<dbReference type="AlphaFoldDB" id="A0A2Z3HDT9"/>
<evidence type="ECO:0000256" key="1">
    <source>
        <dbReference type="ARBA" id="ARBA00022729"/>
    </source>
</evidence>
<dbReference type="OrthoDB" id="291597at2"/>
<feature type="chain" id="PRO_5016280588" description="SbsA Ig-like domain-containing protein" evidence="2">
    <location>
        <begin position="23"/>
        <end position="135"/>
    </location>
</feature>
<name>A0A2Z3HDT9_9BACT</name>
<dbReference type="EMBL" id="CP025958">
    <property type="protein sequence ID" value="AWM41125.1"/>
    <property type="molecule type" value="Genomic_DNA"/>
</dbReference>
<evidence type="ECO:0000313" key="5">
    <source>
        <dbReference type="Proteomes" id="UP000245802"/>
    </source>
</evidence>
<evidence type="ECO:0000256" key="2">
    <source>
        <dbReference type="SAM" id="SignalP"/>
    </source>
</evidence>
<keyword evidence="1 2" id="KW-0732">Signal</keyword>
<sequence>MNCVTAILVALASGLGGTAARADDVTLGSVPPVVVKTVPEAGAGEVDPKVTEIRVTFSKDMQDKSWSWATVSEESFPKLDGKPKYLADKRTCVLPVKLEPGKTYAIWVNSEKFGNFKDADDRSAVPYLLVFKTKK</sequence>
<protein>
    <recommendedName>
        <fullName evidence="3">SbsA Ig-like domain-containing protein</fullName>
    </recommendedName>
</protein>
<organism evidence="4 5">
    <name type="scientific">Gemmata obscuriglobus</name>
    <dbReference type="NCBI Taxonomy" id="114"/>
    <lineage>
        <taxon>Bacteria</taxon>
        <taxon>Pseudomonadati</taxon>
        <taxon>Planctomycetota</taxon>
        <taxon>Planctomycetia</taxon>
        <taxon>Gemmatales</taxon>
        <taxon>Gemmataceae</taxon>
        <taxon>Gemmata</taxon>
    </lineage>
</organism>
<feature type="signal peptide" evidence="2">
    <location>
        <begin position="1"/>
        <end position="22"/>
    </location>
</feature>
<dbReference type="KEGG" id="gog:C1280_31820"/>
<gene>
    <name evidence="4" type="ORF">C1280_31820</name>
</gene>
<dbReference type="RefSeq" id="WP_010045577.1">
    <property type="nucleotide sequence ID" value="NZ_CP025958.1"/>
</dbReference>
<dbReference type="Proteomes" id="UP000245802">
    <property type="component" value="Chromosome"/>
</dbReference>
<keyword evidence="5" id="KW-1185">Reference proteome</keyword>
<feature type="domain" description="SbsA Ig-like" evidence="3">
    <location>
        <begin position="30"/>
        <end position="133"/>
    </location>
</feature>
<dbReference type="Pfam" id="PF13205">
    <property type="entry name" value="Big_5"/>
    <property type="match status" value="1"/>
</dbReference>
<evidence type="ECO:0000259" key="3">
    <source>
        <dbReference type="Pfam" id="PF13205"/>
    </source>
</evidence>
<evidence type="ECO:0000313" key="4">
    <source>
        <dbReference type="EMBL" id="AWM41125.1"/>
    </source>
</evidence>
<accession>A0A2Z3HDT9</accession>
<proteinExistence type="predicted"/>
<reference evidence="4 5" key="1">
    <citation type="submission" date="2018-01" db="EMBL/GenBank/DDBJ databases">
        <title>G. obscuriglobus.</title>
        <authorList>
            <person name="Franke J."/>
            <person name="Blomberg W."/>
            <person name="Selmecki A."/>
        </authorList>
    </citation>
    <scope>NUCLEOTIDE SEQUENCE [LARGE SCALE GENOMIC DNA]</scope>
    <source>
        <strain evidence="4 5">DSM 5831</strain>
    </source>
</reference>
<dbReference type="InterPro" id="IPR032812">
    <property type="entry name" value="SbsA_Ig"/>
</dbReference>